<dbReference type="RefSeq" id="WP_343066079.1">
    <property type="nucleotide sequence ID" value="NZ_JACHMD010000001.1"/>
</dbReference>
<dbReference type="PANTHER" id="PTHR38011">
    <property type="entry name" value="DIHYDROFOLATE REDUCTASE FAMILY PROTEIN (AFU_ORTHOLOGUE AFUA_8G06820)"/>
    <property type="match status" value="1"/>
</dbReference>
<sequence>MWVTEVVPSSGERVDAASASGREWLTARYRRGDSAYVRLNMITTLTGSAVGSDGTSETLTNRVDRTILGVIRSEADVVVVGAQSVRAEGYVVPRRAHLAVVSRTGDLTGHRLDVSAEAEARVLLLLPAGVTPRNVPAGASVIHLSGTRDLQPSEIVTALTERGMPRIVCEGGPDLASRFAQAGVIDEYCVTSAPVLAPASAPFLSVGADVGLAVDGMLVDDAGFSYLRLRRR</sequence>
<dbReference type="Gene3D" id="3.40.430.10">
    <property type="entry name" value="Dihydrofolate Reductase, subunit A"/>
    <property type="match status" value="1"/>
</dbReference>
<protein>
    <submittedName>
        <fullName evidence="5">Riboflavin biosynthesis pyrimidine reductase</fullName>
    </submittedName>
</protein>
<reference evidence="5 6" key="1">
    <citation type="submission" date="2020-08" db="EMBL/GenBank/DDBJ databases">
        <title>Sequencing the genomes of 1000 actinobacteria strains.</title>
        <authorList>
            <person name="Klenk H.-P."/>
        </authorList>
    </citation>
    <scope>NUCLEOTIDE SEQUENCE [LARGE SCALE GENOMIC DNA]</scope>
    <source>
        <strain evidence="5 6">DSM 24947</strain>
    </source>
</reference>
<dbReference type="GO" id="GO:0008703">
    <property type="term" value="F:5-amino-6-(5-phosphoribosylamino)uracil reductase activity"/>
    <property type="evidence" value="ECO:0007669"/>
    <property type="project" value="InterPro"/>
</dbReference>
<feature type="domain" description="Bacterial bifunctional deaminase-reductase C-terminal" evidence="4">
    <location>
        <begin position="35"/>
        <end position="196"/>
    </location>
</feature>
<evidence type="ECO:0000313" key="6">
    <source>
        <dbReference type="Proteomes" id="UP000573729"/>
    </source>
</evidence>
<keyword evidence="2" id="KW-0521">NADP</keyword>
<dbReference type="InterPro" id="IPR002734">
    <property type="entry name" value="RibDG_C"/>
</dbReference>
<dbReference type="PANTHER" id="PTHR38011:SF7">
    <property type="entry name" value="2,5-DIAMINO-6-RIBOSYLAMINO-4(3H)-PYRIMIDINONE 5'-PHOSPHATE REDUCTASE"/>
    <property type="match status" value="1"/>
</dbReference>
<dbReference type="GO" id="GO:0009231">
    <property type="term" value="P:riboflavin biosynthetic process"/>
    <property type="evidence" value="ECO:0007669"/>
    <property type="project" value="InterPro"/>
</dbReference>
<name>A0A7W7FIE5_9MICO</name>
<evidence type="ECO:0000313" key="5">
    <source>
        <dbReference type="EMBL" id="MBB4667356.1"/>
    </source>
</evidence>
<comment type="pathway">
    <text evidence="1">Cofactor biosynthesis; riboflavin biosynthesis.</text>
</comment>
<organism evidence="5 6">
    <name type="scientific">Microbacterium marinum</name>
    <dbReference type="NCBI Taxonomy" id="421115"/>
    <lineage>
        <taxon>Bacteria</taxon>
        <taxon>Bacillati</taxon>
        <taxon>Actinomycetota</taxon>
        <taxon>Actinomycetes</taxon>
        <taxon>Micrococcales</taxon>
        <taxon>Microbacteriaceae</taxon>
        <taxon>Microbacterium</taxon>
    </lineage>
</organism>
<evidence type="ECO:0000256" key="1">
    <source>
        <dbReference type="ARBA" id="ARBA00005104"/>
    </source>
</evidence>
<dbReference type="Pfam" id="PF01872">
    <property type="entry name" value="RibD_C"/>
    <property type="match status" value="1"/>
</dbReference>
<dbReference type="InterPro" id="IPR024072">
    <property type="entry name" value="DHFR-like_dom_sf"/>
</dbReference>
<evidence type="ECO:0000259" key="4">
    <source>
        <dbReference type="Pfam" id="PF01872"/>
    </source>
</evidence>
<keyword evidence="3" id="KW-0560">Oxidoreductase</keyword>
<proteinExistence type="predicted"/>
<dbReference type="SUPFAM" id="SSF53597">
    <property type="entry name" value="Dihydrofolate reductase-like"/>
    <property type="match status" value="1"/>
</dbReference>
<dbReference type="EMBL" id="JACHMD010000001">
    <property type="protein sequence ID" value="MBB4667356.1"/>
    <property type="molecule type" value="Genomic_DNA"/>
</dbReference>
<evidence type="ECO:0000256" key="3">
    <source>
        <dbReference type="ARBA" id="ARBA00023002"/>
    </source>
</evidence>
<keyword evidence="6" id="KW-1185">Reference proteome</keyword>
<gene>
    <name evidence="5" type="ORF">BKA24_002065</name>
</gene>
<dbReference type="InterPro" id="IPR050765">
    <property type="entry name" value="Riboflavin_Biosynth_HTPR"/>
</dbReference>
<evidence type="ECO:0000256" key="2">
    <source>
        <dbReference type="ARBA" id="ARBA00022857"/>
    </source>
</evidence>
<dbReference type="Proteomes" id="UP000573729">
    <property type="component" value="Unassembled WGS sequence"/>
</dbReference>
<accession>A0A7W7FIE5</accession>
<dbReference type="AlphaFoldDB" id="A0A7W7FIE5"/>
<comment type="caution">
    <text evidence="5">The sequence shown here is derived from an EMBL/GenBank/DDBJ whole genome shotgun (WGS) entry which is preliminary data.</text>
</comment>